<evidence type="ECO:0000313" key="15">
    <source>
        <dbReference type="Proteomes" id="UP001161247"/>
    </source>
</evidence>
<dbReference type="InterPro" id="IPR003340">
    <property type="entry name" value="B3_DNA-bd"/>
</dbReference>
<keyword evidence="9" id="KW-0539">Nucleus</keyword>
<accession>A0AAV1BWN2</accession>
<sequence>MSPEYALQGIFSVKSDVFSFGVLVLEISSGKRNSSYLQSNAGDDFLSHAWRQWRNGMPLALLEPSIRDSCDQQEGPSAVASDVVLCFVKIAFPAALALAADPIASLIDITFIAHLQRVYTSFSTETARRYHEPSLMALARKYNQDKIICRKCYDRLYPCTVNCWKKKYGHSNQLRVKKKNNCLGTKQGFGRPLVLLVVVQLSAATLQLPQCESDLAAMEAPPENPPFLIPIHPGFKGGVKFPDSFLKSLGGKSYRQAVLRSGNKEWKVKVIDQYLREGWSEFATDNKLDSGDYVAFKHEGDMVFEVWFSGAYDEFEKEDSSAMEDDDDDGGNEGEGIAADLAGVKQNHSKKMKSRDQVRIRRGSKLTELLTASGLKEGDPFKFELIENGSTPVVKILPYNFTADSAGVEEPKSKPQKIDKGERAIETDKNDSCPFFHSTIMPYCLSHRQLLHLPLKFCRSNGLIEKLEMILIDERQRSWPVKLKLMGSHFCITTGWQEFREGNELKEGDAYRFEIIKNGSNKKPIARFTLVSKSPSMSIKRVQKENSARFEPKSSKNTLTEAMEEDPPESTPVLSSQSILEGEDVDFGVDASPIMPEIKSSKIPFSIEDLFSRIEAARRSNLRSSSEKSFPQDNMSLDAALQTANGFLSWVPTDVYGQNSSKIASMVATLLNNSPNNDVKESLVAFQEEFAKNCAAYPAYKTKVDAYLTFVEQIDLVDKKVEGLEGDLRKMTEDLDNVTLRKHELERDLEELTTREKELEKQRLSKAKVVEEALSELLSLRSSEASKKEEFDLSLPIVGIADTVCNDLKKVLQSSFPIVIPHDSRDMAREPSDPATGCRQ</sequence>
<name>A0AAV1BWN2_OLDCO</name>
<evidence type="ECO:0000256" key="8">
    <source>
        <dbReference type="ARBA" id="ARBA00023163"/>
    </source>
</evidence>
<evidence type="ECO:0000256" key="2">
    <source>
        <dbReference type="ARBA" id="ARBA00004496"/>
    </source>
</evidence>
<dbReference type="PANTHER" id="PTHR31674">
    <property type="entry name" value="B3 DOMAIN-CONTAINING PROTEIN REM-LIKE 3-RELATED"/>
    <property type="match status" value="1"/>
</dbReference>
<keyword evidence="11" id="KW-0175">Coiled coil</keyword>
<protein>
    <submittedName>
        <fullName evidence="14">OLC1v1021884C1</fullName>
    </submittedName>
</protein>
<feature type="domain" description="TF-B3" evidence="13">
    <location>
        <begin position="436"/>
        <end position="534"/>
    </location>
</feature>
<keyword evidence="8" id="KW-0804">Transcription</keyword>
<evidence type="ECO:0000256" key="12">
    <source>
        <dbReference type="SAM" id="MobiDB-lite"/>
    </source>
</evidence>
<dbReference type="EMBL" id="OX459118">
    <property type="protein sequence ID" value="CAI9087736.1"/>
    <property type="molecule type" value="Genomic_DNA"/>
</dbReference>
<dbReference type="Pfam" id="PF01020">
    <property type="entry name" value="Ribosomal_L40e"/>
    <property type="match status" value="1"/>
</dbReference>
<dbReference type="AlphaFoldDB" id="A0AAV1BWN2"/>
<dbReference type="GO" id="GO:0003677">
    <property type="term" value="F:DNA binding"/>
    <property type="evidence" value="ECO:0007669"/>
    <property type="project" value="UniProtKB-KW"/>
</dbReference>
<reference evidence="14" key="1">
    <citation type="submission" date="2023-03" db="EMBL/GenBank/DDBJ databases">
        <authorList>
            <person name="Julca I."/>
        </authorList>
    </citation>
    <scope>NUCLEOTIDE SEQUENCE</scope>
</reference>
<dbReference type="InterPro" id="IPR015300">
    <property type="entry name" value="DNA-bd_pseudobarrel_sf"/>
</dbReference>
<dbReference type="Gene3D" id="1.10.510.10">
    <property type="entry name" value="Transferase(Phosphotransferase) domain 1"/>
    <property type="match status" value="1"/>
</dbReference>
<dbReference type="GO" id="GO:1990904">
    <property type="term" value="C:ribonucleoprotein complex"/>
    <property type="evidence" value="ECO:0007669"/>
    <property type="project" value="UniProtKB-KW"/>
</dbReference>
<evidence type="ECO:0000256" key="11">
    <source>
        <dbReference type="SAM" id="Coils"/>
    </source>
</evidence>
<keyword evidence="6" id="KW-0805">Transcription regulation</keyword>
<keyword evidence="7" id="KW-0238">DNA-binding</keyword>
<evidence type="ECO:0000256" key="10">
    <source>
        <dbReference type="ARBA" id="ARBA00023274"/>
    </source>
</evidence>
<evidence type="ECO:0000256" key="4">
    <source>
        <dbReference type="ARBA" id="ARBA00022737"/>
    </source>
</evidence>
<dbReference type="PROSITE" id="PS50863">
    <property type="entry name" value="B3"/>
    <property type="match status" value="2"/>
</dbReference>
<dbReference type="GO" id="GO:0005840">
    <property type="term" value="C:ribosome"/>
    <property type="evidence" value="ECO:0007669"/>
    <property type="project" value="UniProtKB-KW"/>
</dbReference>
<dbReference type="Gene3D" id="2.40.330.10">
    <property type="entry name" value="DNA-binding pseudobarrel domain"/>
    <property type="match status" value="2"/>
</dbReference>
<comment type="subcellular location">
    <subcellularLocation>
        <location evidence="2">Cytoplasm</location>
    </subcellularLocation>
    <subcellularLocation>
        <location evidence="1">Nucleus</location>
    </subcellularLocation>
</comment>
<dbReference type="FunFam" id="4.10.1060.50:FF:000001">
    <property type="entry name" value="ubiquitin-60S ribosomal protein L40"/>
    <property type="match status" value="1"/>
</dbReference>
<dbReference type="GO" id="GO:0003735">
    <property type="term" value="F:structural constituent of ribosome"/>
    <property type="evidence" value="ECO:0007669"/>
    <property type="project" value="InterPro"/>
</dbReference>
<feature type="domain" description="TF-B3" evidence="13">
    <location>
        <begin position="224"/>
        <end position="312"/>
    </location>
</feature>
<keyword evidence="15" id="KW-1185">Reference proteome</keyword>
<dbReference type="InterPro" id="IPR011009">
    <property type="entry name" value="Kinase-like_dom_sf"/>
</dbReference>
<dbReference type="GO" id="GO:0006412">
    <property type="term" value="P:translation"/>
    <property type="evidence" value="ECO:0007669"/>
    <property type="project" value="InterPro"/>
</dbReference>
<evidence type="ECO:0000259" key="13">
    <source>
        <dbReference type="PROSITE" id="PS50863"/>
    </source>
</evidence>
<dbReference type="InterPro" id="IPR039218">
    <property type="entry name" value="REM_fam"/>
</dbReference>
<evidence type="ECO:0000256" key="7">
    <source>
        <dbReference type="ARBA" id="ARBA00023125"/>
    </source>
</evidence>
<dbReference type="PANTHER" id="PTHR31674:SF62">
    <property type="entry name" value="B3 DOMAIN-CONTAINING PROTEIN REM14-RELATED"/>
    <property type="match status" value="1"/>
</dbReference>
<dbReference type="SUPFAM" id="SSF56112">
    <property type="entry name" value="Protein kinase-like (PK-like)"/>
    <property type="match status" value="1"/>
</dbReference>
<dbReference type="Pfam" id="PF02362">
    <property type="entry name" value="B3"/>
    <property type="match status" value="2"/>
</dbReference>
<evidence type="ECO:0000256" key="5">
    <source>
        <dbReference type="ARBA" id="ARBA00022980"/>
    </source>
</evidence>
<dbReference type="SMART" id="SM01019">
    <property type="entry name" value="B3"/>
    <property type="match status" value="2"/>
</dbReference>
<dbReference type="SUPFAM" id="SSF101936">
    <property type="entry name" value="DNA-binding pseudobarrel domain"/>
    <property type="match status" value="2"/>
</dbReference>
<proteinExistence type="predicted"/>
<feature type="coiled-coil region" evidence="11">
    <location>
        <begin position="714"/>
        <end position="762"/>
    </location>
</feature>
<dbReference type="SMART" id="SM01377">
    <property type="entry name" value="Ribosomal_L40e"/>
    <property type="match status" value="1"/>
</dbReference>
<dbReference type="SUPFAM" id="SSF57829">
    <property type="entry name" value="Zn-binding ribosomal proteins"/>
    <property type="match status" value="1"/>
</dbReference>
<gene>
    <name evidence="14" type="ORF">OLC1_LOCUS484</name>
</gene>
<feature type="region of interest" description="Disordered" evidence="12">
    <location>
        <begin position="318"/>
        <end position="357"/>
    </location>
</feature>
<dbReference type="Gene3D" id="4.10.1060.50">
    <property type="match status" value="1"/>
</dbReference>
<feature type="compositionally biased region" description="Basic and acidic residues" evidence="12">
    <location>
        <begin position="542"/>
        <end position="554"/>
    </location>
</feature>
<keyword evidence="4" id="KW-0677">Repeat</keyword>
<dbReference type="GO" id="GO:0005634">
    <property type="term" value="C:nucleus"/>
    <property type="evidence" value="ECO:0007669"/>
    <property type="project" value="UniProtKB-SubCell"/>
</dbReference>
<feature type="region of interest" description="Disordered" evidence="12">
    <location>
        <begin position="541"/>
        <end position="576"/>
    </location>
</feature>
<organism evidence="14 15">
    <name type="scientific">Oldenlandia corymbosa var. corymbosa</name>
    <dbReference type="NCBI Taxonomy" id="529605"/>
    <lineage>
        <taxon>Eukaryota</taxon>
        <taxon>Viridiplantae</taxon>
        <taxon>Streptophyta</taxon>
        <taxon>Embryophyta</taxon>
        <taxon>Tracheophyta</taxon>
        <taxon>Spermatophyta</taxon>
        <taxon>Magnoliopsida</taxon>
        <taxon>eudicotyledons</taxon>
        <taxon>Gunneridae</taxon>
        <taxon>Pentapetalae</taxon>
        <taxon>asterids</taxon>
        <taxon>lamiids</taxon>
        <taxon>Gentianales</taxon>
        <taxon>Rubiaceae</taxon>
        <taxon>Rubioideae</taxon>
        <taxon>Spermacoceae</taxon>
        <taxon>Hedyotis-Oldenlandia complex</taxon>
        <taxon>Oldenlandia</taxon>
    </lineage>
</organism>
<evidence type="ECO:0000313" key="14">
    <source>
        <dbReference type="EMBL" id="CAI9087736.1"/>
    </source>
</evidence>
<dbReference type="GO" id="GO:0005737">
    <property type="term" value="C:cytoplasm"/>
    <property type="evidence" value="ECO:0007669"/>
    <property type="project" value="UniProtKB-SubCell"/>
</dbReference>
<dbReference type="InterPro" id="IPR011332">
    <property type="entry name" value="Ribosomal_zn-bd"/>
</dbReference>
<dbReference type="InterPro" id="IPR038587">
    <property type="entry name" value="Ribosomal_eL40_sf"/>
</dbReference>
<keyword evidence="5" id="KW-0689">Ribosomal protein</keyword>
<evidence type="ECO:0000256" key="9">
    <source>
        <dbReference type="ARBA" id="ARBA00023242"/>
    </source>
</evidence>
<evidence type="ECO:0000256" key="6">
    <source>
        <dbReference type="ARBA" id="ARBA00023015"/>
    </source>
</evidence>
<keyword evidence="10" id="KW-0687">Ribonucleoprotein</keyword>
<dbReference type="InterPro" id="IPR001975">
    <property type="entry name" value="Ribosomal_eL40_dom"/>
</dbReference>
<evidence type="ECO:0000256" key="3">
    <source>
        <dbReference type="ARBA" id="ARBA00022490"/>
    </source>
</evidence>
<dbReference type="Proteomes" id="UP001161247">
    <property type="component" value="Chromosome 1"/>
</dbReference>
<feature type="compositionally biased region" description="Acidic residues" evidence="12">
    <location>
        <begin position="318"/>
        <end position="332"/>
    </location>
</feature>
<keyword evidence="3" id="KW-0963">Cytoplasm</keyword>
<evidence type="ECO:0000256" key="1">
    <source>
        <dbReference type="ARBA" id="ARBA00004123"/>
    </source>
</evidence>
<dbReference type="CDD" id="cd10017">
    <property type="entry name" value="B3_DNA"/>
    <property type="match status" value="2"/>
</dbReference>